<dbReference type="EMBL" id="BGPR01058176">
    <property type="protein sequence ID" value="GBO34369.1"/>
    <property type="molecule type" value="Genomic_DNA"/>
</dbReference>
<proteinExistence type="predicted"/>
<evidence type="ECO:0000313" key="2">
    <source>
        <dbReference type="Proteomes" id="UP000499080"/>
    </source>
</evidence>
<dbReference type="AlphaFoldDB" id="A0A4Y2WB28"/>
<dbReference type="Proteomes" id="UP000499080">
    <property type="component" value="Unassembled WGS sequence"/>
</dbReference>
<organism evidence="1 2">
    <name type="scientific">Araneus ventricosus</name>
    <name type="common">Orbweaver spider</name>
    <name type="synonym">Epeira ventricosa</name>
    <dbReference type="NCBI Taxonomy" id="182803"/>
    <lineage>
        <taxon>Eukaryota</taxon>
        <taxon>Metazoa</taxon>
        <taxon>Ecdysozoa</taxon>
        <taxon>Arthropoda</taxon>
        <taxon>Chelicerata</taxon>
        <taxon>Arachnida</taxon>
        <taxon>Araneae</taxon>
        <taxon>Araneomorphae</taxon>
        <taxon>Entelegynae</taxon>
        <taxon>Araneoidea</taxon>
        <taxon>Araneidae</taxon>
        <taxon>Araneus</taxon>
    </lineage>
</organism>
<evidence type="ECO:0000313" key="1">
    <source>
        <dbReference type="EMBL" id="GBO34369.1"/>
    </source>
</evidence>
<name>A0A4Y2WB28_ARAVE</name>
<comment type="caution">
    <text evidence="1">The sequence shown here is derived from an EMBL/GenBank/DDBJ whole genome shotgun (WGS) entry which is preliminary data.</text>
</comment>
<sequence length="125" mass="13442">MEIHKEKQSVASPLQVIGERQRFLSTAKDRGGHLGSLGSGESQISYFKAHISILKHGQITMESPQTGVHLSPNFHNTPAGGCWTPADLTASTVQQQIPRLSLLDDFNQKAVSGSESDESISGVLC</sequence>
<protein>
    <submittedName>
        <fullName evidence="1">Uncharacterized protein</fullName>
    </submittedName>
</protein>
<keyword evidence="2" id="KW-1185">Reference proteome</keyword>
<reference evidence="1 2" key="1">
    <citation type="journal article" date="2019" name="Sci. Rep.">
        <title>Orb-weaving spider Araneus ventricosus genome elucidates the spidroin gene catalogue.</title>
        <authorList>
            <person name="Kono N."/>
            <person name="Nakamura H."/>
            <person name="Ohtoshi R."/>
            <person name="Moran D.A.P."/>
            <person name="Shinohara A."/>
            <person name="Yoshida Y."/>
            <person name="Fujiwara M."/>
            <person name="Mori M."/>
            <person name="Tomita M."/>
            <person name="Arakawa K."/>
        </authorList>
    </citation>
    <scope>NUCLEOTIDE SEQUENCE [LARGE SCALE GENOMIC DNA]</scope>
</reference>
<accession>A0A4Y2WB28</accession>
<gene>
    <name evidence="1" type="ORF">AVEN_202741_1</name>
</gene>